<proteinExistence type="predicted"/>
<dbReference type="PATRIC" id="fig|512763.3.peg.560"/>
<dbReference type="EMBL" id="CP012643">
    <property type="protein sequence ID" value="ALI98053.1"/>
    <property type="molecule type" value="Genomic_DNA"/>
</dbReference>
<organism evidence="2 3">
    <name type="scientific">Rufibacter tibetensis</name>
    <dbReference type="NCBI Taxonomy" id="512763"/>
    <lineage>
        <taxon>Bacteria</taxon>
        <taxon>Pseudomonadati</taxon>
        <taxon>Bacteroidota</taxon>
        <taxon>Cytophagia</taxon>
        <taxon>Cytophagales</taxon>
        <taxon>Hymenobacteraceae</taxon>
        <taxon>Rufibacter</taxon>
    </lineage>
</organism>
<dbReference type="AlphaFoldDB" id="A0A0P0CP70"/>
<evidence type="ECO:0000313" key="3">
    <source>
        <dbReference type="Proteomes" id="UP000061382"/>
    </source>
</evidence>
<dbReference type="OrthoDB" id="1186563at2"/>
<protein>
    <recommendedName>
        <fullName evidence="4">Type IX secretion system membrane protein PorP/SprF</fullName>
    </recommendedName>
</protein>
<dbReference type="STRING" id="512763.DC20_02520"/>
<evidence type="ECO:0000256" key="1">
    <source>
        <dbReference type="SAM" id="SignalP"/>
    </source>
</evidence>
<feature type="chain" id="PRO_5006042750" description="Type IX secretion system membrane protein PorP/SprF" evidence="1">
    <location>
        <begin position="22"/>
        <end position="301"/>
    </location>
</feature>
<name>A0A0P0CP70_9BACT</name>
<dbReference type="Pfam" id="PF11751">
    <property type="entry name" value="PorP_SprF"/>
    <property type="match status" value="1"/>
</dbReference>
<gene>
    <name evidence="2" type="ORF">DC20_02520</name>
</gene>
<dbReference type="Proteomes" id="UP000061382">
    <property type="component" value="Chromosome"/>
</dbReference>
<sequence length="301" mass="33451">MNLKQIAALGLLLLLASVSRAQVTPQRMFIPRLYQQNYFYLNPAFAGAEGRREFGVFGHVNSINRESSSAPLSVIAHYQGYVNANNSNGIGIVGVYDQFGPYWLGKLGFTYAKRFQLGTQSSLAFGAQLAAEYMNVDLSEKSRGEERRMVGHDNDLRPDIDAGVWLKLRNFYAGGTVASILEPSYNLVGDAEHEGIREIVVTAGYKLALTEQYSLIPSFLMTQALEDGKQEYQFGTMAHIKFLTAGVNYRGQFDKRAPWNVSAGLNIKDNVHLTTTFDITKKSVGVPKPDPQVEANLHIRF</sequence>
<dbReference type="RefSeq" id="WP_062542382.1">
    <property type="nucleotide sequence ID" value="NZ_CP012643.1"/>
</dbReference>
<accession>A0A0P0CP70</accession>
<keyword evidence="1" id="KW-0732">Signal</keyword>
<dbReference type="NCBIfam" id="TIGR03519">
    <property type="entry name" value="T9SS_PorP_fam"/>
    <property type="match status" value="1"/>
</dbReference>
<evidence type="ECO:0008006" key="4">
    <source>
        <dbReference type="Google" id="ProtNLM"/>
    </source>
</evidence>
<dbReference type="KEGG" id="rti:DC20_02520"/>
<evidence type="ECO:0000313" key="2">
    <source>
        <dbReference type="EMBL" id="ALI98053.1"/>
    </source>
</evidence>
<keyword evidence="3" id="KW-1185">Reference proteome</keyword>
<dbReference type="InterPro" id="IPR019861">
    <property type="entry name" value="PorP/SprF_Bacteroidetes"/>
</dbReference>
<reference evidence="2 3" key="1">
    <citation type="submission" date="2015-08" db="EMBL/GenBank/DDBJ databases">
        <title>Complete genome sequence of Rufibacter tibetensis strain 1351t, a radiation-resistant bacterium from tibet plateau.</title>
        <authorList>
            <person name="Dai J."/>
        </authorList>
    </citation>
    <scope>NUCLEOTIDE SEQUENCE [LARGE SCALE GENOMIC DNA]</scope>
    <source>
        <strain evidence="2 3">1351</strain>
    </source>
</reference>
<feature type="signal peptide" evidence="1">
    <location>
        <begin position="1"/>
        <end position="21"/>
    </location>
</feature>